<feature type="region of interest" description="Disordered" evidence="1">
    <location>
        <begin position="25"/>
        <end position="63"/>
    </location>
</feature>
<protein>
    <submittedName>
        <fullName evidence="2">Uncharacterized protein</fullName>
    </submittedName>
</protein>
<accession>A0A0E9X3Y3</accession>
<evidence type="ECO:0000256" key="1">
    <source>
        <dbReference type="SAM" id="MobiDB-lite"/>
    </source>
</evidence>
<reference evidence="2" key="1">
    <citation type="submission" date="2014-11" db="EMBL/GenBank/DDBJ databases">
        <authorList>
            <person name="Amaro Gonzalez C."/>
        </authorList>
    </citation>
    <scope>NUCLEOTIDE SEQUENCE</scope>
</reference>
<evidence type="ECO:0000313" key="2">
    <source>
        <dbReference type="EMBL" id="JAH97427.1"/>
    </source>
</evidence>
<reference evidence="2" key="2">
    <citation type="journal article" date="2015" name="Fish Shellfish Immunol.">
        <title>Early steps in the European eel (Anguilla anguilla)-Vibrio vulnificus interaction in the gills: Role of the RtxA13 toxin.</title>
        <authorList>
            <person name="Callol A."/>
            <person name="Pajuelo D."/>
            <person name="Ebbesson L."/>
            <person name="Teles M."/>
            <person name="MacKenzie S."/>
            <person name="Amaro C."/>
        </authorList>
    </citation>
    <scope>NUCLEOTIDE SEQUENCE</scope>
</reference>
<dbReference type="AlphaFoldDB" id="A0A0E9X3Y3"/>
<dbReference type="EMBL" id="GBXM01011150">
    <property type="protein sequence ID" value="JAH97427.1"/>
    <property type="molecule type" value="Transcribed_RNA"/>
</dbReference>
<sequence length="63" mass="7184">MMILQFFTKQSMDLSFTNYNTKPLNYTPSQTLNDPTPPLPPHKPQTQFCPAPFPKGQNLKNST</sequence>
<proteinExistence type="predicted"/>
<name>A0A0E9X3Y3_ANGAN</name>
<feature type="compositionally biased region" description="Polar residues" evidence="1">
    <location>
        <begin position="25"/>
        <end position="34"/>
    </location>
</feature>
<organism evidence="2">
    <name type="scientific">Anguilla anguilla</name>
    <name type="common">European freshwater eel</name>
    <name type="synonym">Muraena anguilla</name>
    <dbReference type="NCBI Taxonomy" id="7936"/>
    <lineage>
        <taxon>Eukaryota</taxon>
        <taxon>Metazoa</taxon>
        <taxon>Chordata</taxon>
        <taxon>Craniata</taxon>
        <taxon>Vertebrata</taxon>
        <taxon>Euteleostomi</taxon>
        <taxon>Actinopterygii</taxon>
        <taxon>Neopterygii</taxon>
        <taxon>Teleostei</taxon>
        <taxon>Anguilliformes</taxon>
        <taxon>Anguillidae</taxon>
        <taxon>Anguilla</taxon>
    </lineage>
</organism>